<dbReference type="SMART" id="SM00422">
    <property type="entry name" value="HTH_MERR"/>
    <property type="match status" value="1"/>
</dbReference>
<evidence type="ECO:0000313" key="8">
    <source>
        <dbReference type="Proteomes" id="UP000238288"/>
    </source>
</evidence>
<dbReference type="InterPro" id="IPR047057">
    <property type="entry name" value="MerR_fam"/>
</dbReference>
<keyword evidence="2" id="KW-0805">Transcription regulation</keyword>
<dbReference type="InterPro" id="IPR000551">
    <property type="entry name" value="MerR-type_HTH_dom"/>
</dbReference>
<dbReference type="Proteomes" id="UP000238288">
    <property type="component" value="Chromosome PCAR9b"/>
</dbReference>
<dbReference type="Pfam" id="PF13411">
    <property type="entry name" value="MerR_1"/>
    <property type="match status" value="1"/>
</dbReference>
<reference evidence="6 9" key="1">
    <citation type="submission" date="2015-06" db="EMBL/GenBank/DDBJ databases">
        <title>Genome sequence of Pseudoalteromonas carrageenovora.</title>
        <authorList>
            <person name="Xie B.-B."/>
            <person name="Rong J.-C."/>
            <person name="Qin Q.-L."/>
            <person name="Zhang Y.-Z."/>
        </authorList>
    </citation>
    <scope>NUCLEOTIDE SEQUENCE [LARGE SCALE GENOMIC DNA]</scope>
    <source>
        <strain evidence="6 9">IAM 12662</strain>
    </source>
</reference>
<accession>A0A2K4XDU8</accession>
<dbReference type="GO" id="GO:0003677">
    <property type="term" value="F:DNA binding"/>
    <property type="evidence" value="ECO:0007669"/>
    <property type="project" value="UniProtKB-KW"/>
</dbReference>
<dbReference type="OrthoDB" id="9808480at2"/>
<evidence type="ECO:0000256" key="1">
    <source>
        <dbReference type="ARBA" id="ARBA00022491"/>
    </source>
</evidence>
<dbReference type="Gene3D" id="1.10.1660.10">
    <property type="match status" value="1"/>
</dbReference>
<evidence type="ECO:0000259" key="5">
    <source>
        <dbReference type="PROSITE" id="PS50937"/>
    </source>
</evidence>
<dbReference type="RefSeq" id="WP_104643693.1">
    <property type="nucleotide sequence ID" value="NZ_AQGW01000025.1"/>
</dbReference>
<dbReference type="SUPFAM" id="SSF46955">
    <property type="entry name" value="Putative DNA-binding domain"/>
    <property type="match status" value="1"/>
</dbReference>
<evidence type="ECO:0000313" key="7">
    <source>
        <dbReference type="EMBL" id="SOU42496.1"/>
    </source>
</evidence>
<proteinExistence type="predicted"/>
<gene>
    <name evidence="7" type="ORF">PCAR9_B0007</name>
    <name evidence="6" type="ORF">PCARR_b0008</name>
</gene>
<reference evidence="7 8" key="2">
    <citation type="submission" date="2017-11" db="EMBL/GenBank/DDBJ databases">
        <authorList>
            <person name="Han C.G."/>
        </authorList>
    </citation>
    <scope>NUCLEOTIDE SEQUENCE [LARGE SCALE GENOMIC DNA]</scope>
    <source>
        <strain evidence="8">ATCC 43555</strain>
        <strain evidence="7">ATCC43555</strain>
    </source>
</reference>
<keyword evidence="3" id="KW-0238">DNA-binding</keyword>
<sequence>MKIGELAKHSGIAASTIRYYESIGLLPHGTRNNNGYRQYDKASVEQLKMIKFAQSLGFSLEEIPSLRKPNEELDHNAIIVRLGEKQHEANALIKQLQRKSERIGNLITLLNASWSNGECIGDEKINELLNEVEY</sequence>
<protein>
    <submittedName>
        <fullName evidence="7">MerR family transcriptional regulator</fullName>
    </submittedName>
</protein>
<evidence type="ECO:0000313" key="6">
    <source>
        <dbReference type="EMBL" id="MBE0384094.1"/>
    </source>
</evidence>
<keyword evidence="4" id="KW-0804">Transcription</keyword>
<dbReference type="PRINTS" id="PR00040">
    <property type="entry name" value="HTHMERR"/>
</dbReference>
<evidence type="ECO:0000256" key="4">
    <source>
        <dbReference type="ARBA" id="ARBA00023163"/>
    </source>
</evidence>
<dbReference type="EMBL" id="AQGW01000025">
    <property type="protein sequence ID" value="MBE0384094.1"/>
    <property type="molecule type" value="Genomic_DNA"/>
</dbReference>
<keyword evidence="9" id="KW-1185">Reference proteome</keyword>
<keyword evidence="1" id="KW-0678">Repressor</keyword>
<name>A0A2K4XDU8_PSEVC</name>
<evidence type="ECO:0000256" key="3">
    <source>
        <dbReference type="ARBA" id="ARBA00023125"/>
    </source>
</evidence>
<dbReference type="PANTHER" id="PTHR30204:SF69">
    <property type="entry name" value="MERR-FAMILY TRANSCRIPTIONAL REGULATOR"/>
    <property type="match status" value="1"/>
</dbReference>
<dbReference type="GO" id="GO:0003700">
    <property type="term" value="F:DNA-binding transcription factor activity"/>
    <property type="evidence" value="ECO:0007669"/>
    <property type="project" value="InterPro"/>
</dbReference>
<organism evidence="7 8">
    <name type="scientific">Pseudoalteromonas carrageenovora IAM 12662</name>
    <dbReference type="NCBI Taxonomy" id="1314868"/>
    <lineage>
        <taxon>Bacteria</taxon>
        <taxon>Pseudomonadati</taxon>
        <taxon>Pseudomonadota</taxon>
        <taxon>Gammaproteobacteria</taxon>
        <taxon>Alteromonadales</taxon>
        <taxon>Pseudoalteromonadaceae</taxon>
        <taxon>Pseudoalteromonas</taxon>
    </lineage>
</organism>
<dbReference type="PANTHER" id="PTHR30204">
    <property type="entry name" value="REDOX-CYCLING DRUG-SENSING TRANSCRIPTIONAL ACTIVATOR SOXR"/>
    <property type="match status" value="1"/>
</dbReference>
<dbReference type="EMBL" id="LT965929">
    <property type="protein sequence ID" value="SOU42496.1"/>
    <property type="molecule type" value="Genomic_DNA"/>
</dbReference>
<dbReference type="PROSITE" id="PS00552">
    <property type="entry name" value="HTH_MERR_1"/>
    <property type="match status" value="1"/>
</dbReference>
<evidence type="ECO:0000313" key="9">
    <source>
        <dbReference type="Proteomes" id="UP000615003"/>
    </source>
</evidence>
<feature type="domain" description="HTH merR-type" evidence="5">
    <location>
        <begin position="1"/>
        <end position="69"/>
    </location>
</feature>
<dbReference type="PROSITE" id="PS50937">
    <property type="entry name" value="HTH_MERR_2"/>
    <property type="match status" value="1"/>
</dbReference>
<dbReference type="AlphaFoldDB" id="A0A2K4XDU8"/>
<dbReference type="InterPro" id="IPR009061">
    <property type="entry name" value="DNA-bd_dom_put_sf"/>
</dbReference>
<dbReference type="GeneID" id="93665203"/>
<evidence type="ECO:0000256" key="2">
    <source>
        <dbReference type="ARBA" id="ARBA00023015"/>
    </source>
</evidence>
<dbReference type="Proteomes" id="UP000615003">
    <property type="component" value="Unassembled WGS sequence"/>
</dbReference>